<dbReference type="AlphaFoldDB" id="A0A366LSW0"/>
<accession>A0A366LSW0</accession>
<dbReference type="PANTHER" id="PTHR33361:SF15">
    <property type="entry name" value="DUF885 FAMILY LIPOPROTEIN"/>
    <property type="match status" value="1"/>
</dbReference>
<dbReference type="EMBL" id="QMEY01000016">
    <property type="protein sequence ID" value="RBQ16479.1"/>
    <property type="molecule type" value="Genomic_DNA"/>
</dbReference>
<dbReference type="Pfam" id="PF05960">
    <property type="entry name" value="DUF885"/>
    <property type="match status" value="1"/>
</dbReference>
<sequence length="517" mass="56079">MSELDNSRNSGDPGNSGNVDDVDGRLRAVCDLAMADVRESAGRHEYDGRIQDLSPEGVRAAVAALGHGPLPADPHDAAHLQVFEESRRVRFDRLQLHRRNLMDHLGNLDLACYDREYAPAAEREAARRAHLALWPEAVEASIASLDLLSAPVAKALLGAVRGLAAGVEDETAIKAHARLVAHVEGMAADGDPDAALGADGLAALMGADDGMEVDTGRLAERADAERDRLMERLADACARYGAADRAPLDVCRELVKQRPDGDGVIEAARHWTEKSIEFTRERELVPYLDGECAVGLAPESRRWAMAMMSWAAPGEPESPSWYHITPPDPSWPAQDIADWLEVFSDTTLPGITVHEVAPGHFSHGRALRHAPTPVRRTLQSSAFIEGWAHYAEELCVEEGFEADDLRFEIGVWLESLVRVTRLACAIGVHSGAMTVEEGARRFAADTHIAGPAALSEASRAAYDPTYGRYTLGKLAILDLREQARARWGSGFTLQRFHKAMLDFGAPPLGLLGNALTA</sequence>
<dbReference type="RefSeq" id="WP_113984106.1">
    <property type="nucleotide sequence ID" value="NZ_QMEY01000016.1"/>
</dbReference>
<feature type="compositionally biased region" description="Polar residues" evidence="1">
    <location>
        <begin position="7"/>
        <end position="18"/>
    </location>
</feature>
<protein>
    <submittedName>
        <fullName evidence="2">DUF885 domain-containing protein</fullName>
    </submittedName>
</protein>
<feature type="region of interest" description="Disordered" evidence="1">
    <location>
        <begin position="1"/>
        <end position="22"/>
    </location>
</feature>
<proteinExistence type="predicted"/>
<reference evidence="2 3" key="1">
    <citation type="submission" date="2018-06" db="EMBL/GenBank/DDBJ databases">
        <title>Sphaerisporangium craniellae sp. nov., isolated from a marine sponge in the South China Sea.</title>
        <authorList>
            <person name="Li L."/>
        </authorList>
    </citation>
    <scope>NUCLEOTIDE SEQUENCE [LARGE SCALE GENOMIC DNA]</scope>
    <source>
        <strain evidence="2 3">LHW63015</strain>
    </source>
</reference>
<evidence type="ECO:0000313" key="2">
    <source>
        <dbReference type="EMBL" id="RBQ16479.1"/>
    </source>
</evidence>
<dbReference type="OrthoDB" id="9760040at2"/>
<dbReference type="PANTHER" id="PTHR33361">
    <property type="entry name" value="GLR0591 PROTEIN"/>
    <property type="match status" value="1"/>
</dbReference>
<dbReference type="Proteomes" id="UP000253303">
    <property type="component" value="Unassembled WGS sequence"/>
</dbReference>
<dbReference type="InterPro" id="IPR010281">
    <property type="entry name" value="DUF885"/>
</dbReference>
<keyword evidence="3" id="KW-1185">Reference proteome</keyword>
<comment type="caution">
    <text evidence="2">The sequence shown here is derived from an EMBL/GenBank/DDBJ whole genome shotgun (WGS) entry which is preliminary data.</text>
</comment>
<evidence type="ECO:0000256" key="1">
    <source>
        <dbReference type="SAM" id="MobiDB-lite"/>
    </source>
</evidence>
<gene>
    <name evidence="2" type="ORF">DP939_29600</name>
</gene>
<organism evidence="2 3">
    <name type="scientific">Spongiactinospora rosea</name>
    <dbReference type="NCBI Taxonomy" id="2248750"/>
    <lineage>
        <taxon>Bacteria</taxon>
        <taxon>Bacillati</taxon>
        <taxon>Actinomycetota</taxon>
        <taxon>Actinomycetes</taxon>
        <taxon>Streptosporangiales</taxon>
        <taxon>Streptosporangiaceae</taxon>
        <taxon>Spongiactinospora</taxon>
    </lineage>
</organism>
<name>A0A366LSW0_9ACTN</name>
<evidence type="ECO:0000313" key="3">
    <source>
        <dbReference type="Proteomes" id="UP000253303"/>
    </source>
</evidence>